<dbReference type="OrthoDB" id="264785at2759"/>
<comment type="caution">
    <text evidence="2">The sequence shown here is derived from an EMBL/GenBank/DDBJ whole genome shotgun (WGS) entry which is preliminary data.</text>
</comment>
<accession>A0A811U5J1</accession>
<evidence type="ECO:0000313" key="3">
    <source>
        <dbReference type="Proteomes" id="UP000606786"/>
    </source>
</evidence>
<reference evidence="2" key="1">
    <citation type="submission" date="2020-11" db="EMBL/GenBank/DDBJ databases">
        <authorList>
            <person name="Whitehead M."/>
        </authorList>
    </citation>
    <scope>NUCLEOTIDE SEQUENCE</scope>
    <source>
        <strain evidence="2">EGII</strain>
    </source>
</reference>
<proteinExistence type="predicted"/>
<dbReference type="AlphaFoldDB" id="A0A811U5J1"/>
<name>A0A811U5J1_CERCA</name>
<dbReference type="Proteomes" id="UP000606786">
    <property type="component" value="Unassembled WGS sequence"/>
</dbReference>
<keyword evidence="3" id="KW-1185">Reference proteome</keyword>
<dbReference type="EMBL" id="CAJHJT010000001">
    <property type="protein sequence ID" value="CAD6992535.1"/>
    <property type="molecule type" value="Genomic_DNA"/>
</dbReference>
<feature type="coiled-coil region" evidence="1">
    <location>
        <begin position="46"/>
        <end position="129"/>
    </location>
</feature>
<evidence type="ECO:0000256" key="1">
    <source>
        <dbReference type="SAM" id="Coils"/>
    </source>
</evidence>
<sequence>MASDLEDQFQGQLKMITKALRQKDTHDNADNVQRMVICSNRYKSDWHMEQLRCQELNDEIQQLKERLNQVNKMSKMDQATIAELRTVIESAWMQKDAAQTREQTAQDEMLKMREKMDTLEQMVEHLSDKRSGLQR</sequence>
<organism evidence="2 3">
    <name type="scientific">Ceratitis capitata</name>
    <name type="common">Mediterranean fruit fly</name>
    <name type="synonym">Tephritis capitata</name>
    <dbReference type="NCBI Taxonomy" id="7213"/>
    <lineage>
        <taxon>Eukaryota</taxon>
        <taxon>Metazoa</taxon>
        <taxon>Ecdysozoa</taxon>
        <taxon>Arthropoda</taxon>
        <taxon>Hexapoda</taxon>
        <taxon>Insecta</taxon>
        <taxon>Pterygota</taxon>
        <taxon>Neoptera</taxon>
        <taxon>Endopterygota</taxon>
        <taxon>Diptera</taxon>
        <taxon>Brachycera</taxon>
        <taxon>Muscomorpha</taxon>
        <taxon>Tephritoidea</taxon>
        <taxon>Tephritidae</taxon>
        <taxon>Ceratitis</taxon>
        <taxon>Ceratitis</taxon>
    </lineage>
</organism>
<evidence type="ECO:0000313" key="2">
    <source>
        <dbReference type="EMBL" id="CAD6992535.1"/>
    </source>
</evidence>
<protein>
    <submittedName>
        <fullName evidence="2">(Mediterranean fruit fly) hypothetical protein</fullName>
    </submittedName>
</protein>
<gene>
    <name evidence="2" type="ORF">CCAP1982_LOCUS1384</name>
</gene>
<keyword evidence="1" id="KW-0175">Coiled coil</keyword>